<reference evidence="1 2" key="1">
    <citation type="submission" date="2014-11" db="EMBL/GenBank/DDBJ databases">
        <authorList>
            <person name="Wibberg Daniel"/>
        </authorList>
    </citation>
    <scope>NUCLEOTIDE SEQUENCE [LARGE SCALE GENOMIC DNA]</scope>
    <source>
        <strain evidence="1">Rhizoctonia solani AG1-IB 7/3/14</strain>
    </source>
</reference>
<dbReference type="EMBL" id="LN679675">
    <property type="protein sequence ID" value="CEL61496.1"/>
    <property type="molecule type" value="Genomic_DNA"/>
</dbReference>
<sequence>MLFSSKTLPSKNVTIVDQMNKSGHASSALSHTDRSTIPLVFPSIYKTWFMGKENLKIEEMQYRKEFQWPFFHEFILVRLNDGSQYRFDRRPKPEEPITTLQETGTRAEDTVEYVKNIEEFPHPRSECIAILELNNCVDLSLVLTICSSISEDDKARRYTLREFNCYFFSWTILATAARYCVAWGNIPHSARLSGRQAMKNTLPRTIAERAMQELAKGLPDKITRKLNMALLDMPVDHAADCILQSTTPGTMLYSETLQRLRDFIESSSWESKLSIILRKQRSVISEVLTDPERVIEVQASVEAVTGQSSYVEPPFDRSAMGLYLQRMLWQDEVRSSISKDWEELFDKYSTYDGTDNLVPAGRVWSTVANVLTSIISNKIQASATSSILELLDQVMARCINSGRSTSCPDILPDILASMKQSSFSTVNTIIFETIATTINQETKILKGAKRIAREAIEHSLVSTITNLFPIELPIGLRIPEAQSSRLRRLVWFARPDSAFRLWRTPQKIQTCQTVKHLELQKYLIWRIKGHSRDVGRWGRDAQAVEAEICGAVSRVWRASAQEIGGPGLVASWNQVQEDRGMARDDD</sequence>
<dbReference type="OrthoDB" id="3135418at2759"/>
<proteinExistence type="predicted"/>
<organism evidence="1 2">
    <name type="scientific">Thanatephorus cucumeris (strain AG1-IB / isolate 7/3/14)</name>
    <name type="common">Lettuce bottom rot fungus</name>
    <name type="synonym">Rhizoctonia solani</name>
    <dbReference type="NCBI Taxonomy" id="1108050"/>
    <lineage>
        <taxon>Eukaryota</taxon>
        <taxon>Fungi</taxon>
        <taxon>Dikarya</taxon>
        <taxon>Basidiomycota</taxon>
        <taxon>Agaricomycotina</taxon>
        <taxon>Agaricomycetes</taxon>
        <taxon>Cantharellales</taxon>
        <taxon>Ceratobasidiaceae</taxon>
        <taxon>Rhizoctonia</taxon>
        <taxon>Rhizoctonia solani AG-1</taxon>
    </lineage>
</organism>
<dbReference type="AlphaFoldDB" id="A0A0B7FU64"/>
<accession>A0A0B7FU64</accession>
<dbReference type="Proteomes" id="UP000059188">
    <property type="component" value="Unassembled WGS sequence"/>
</dbReference>
<dbReference type="STRING" id="1108050.A0A0B7FU64"/>
<keyword evidence="2" id="KW-1185">Reference proteome</keyword>
<evidence type="ECO:0000313" key="2">
    <source>
        <dbReference type="Proteomes" id="UP000059188"/>
    </source>
</evidence>
<gene>
    <name evidence="1" type="ORF">RSOLAG1IB_12467</name>
</gene>
<name>A0A0B7FU64_THACB</name>
<evidence type="ECO:0000313" key="1">
    <source>
        <dbReference type="EMBL" id="CEL61496.1"/>
    </source>
</evidence>
<protein>
    <submittedName>
        <fullName evidence="1">Uncharacterized protein</fullName>
    </submittedName>
</protein>